<proteinExistence type="predicted"/>
<organism evidence="2 3">
    <name type="scientific">Colletotrichum godetiae</name>
    <dbReference type="NCBI Taxonomy" id="1209918"/>
    <lineage>
        <taxon>Eukaryota</taxon>
        <taxon>Fungi</taxon>
        <taxon>Dikarya</taxon>
        <taxon>Ascomycota</taxon>
        <taxon>Pezizomycotina</taxon>
        <taxon>Sordariomycetes</taxon>
        <taxon>Hypocreomycetidae</taxon>
        <taxon>Glomerellales</taxon>
        <taxon>Glomerellaceae</taxon>
        <taxon>Colletotrichum</taxon>
        <taxon>Colletotrichum acutatum species complex</taxon>
    </lineage>
</organism>
<dbReference type="GeneID" id="85457637"/>
<dbReference type="Proteomes" id="UP001224890">
    <property type="component" value="Unassembled WGS sequence"/>
</dbReference>
<evidence type="ECO:0000256" key="1">
    <source>
        <dbReference type="SAM" id="MobiDB-lite"/>
    </source>
</evidence>
<gene>
    <name evidence="2" type="ORF">BDP55DRAFT_638418</name>
</gene>
<dbReference type="AlphaFoldDB" id="A0AAJ0EMS5"/>
<feature type="region of interest" description="Disordered" evidence="1">
    <location>
        <begin position="90"/>
        <end position="120"/>
    </location>
</feature>
<accession>A0AAJ0EMS5</accession>
<reference evidence="2" key="1">
    <citation type="submission" date="2021-06" db="EMBL/GenBank/DDBJ databases">
        <title>Comparative genomics, transcriptomics and evolutionary studies reveal genomic signatures of adaptation to plant cell wall in hemibiotrophic fungi.</title>
        <authorList>
            <consortium name="DOE Joint Genome Institute"/>
            <person name="Baroncelli R."/>
            <person name="Diaz J.F."/>
            <person name="Benocci T."/>
            <person name="Peng M."/>
            <person name="Battaglia E."/>
            <person name="Haridas S."/>
            <person name="Andreopoulos W."/>
            <person name="Labutti K."/>
            <person name="Pangilinan J."/>
            <person name="Floch G.L."/>
            <person name="Makela M.R."/>
            <person name="Henrissat B."/>
            <person name="Grigoriev I.V."/>
            <person name="Crouch J.A."/>
            <person name="De Vries R.P."/>
            <person name="Sukno S.A."/>
            <person name="Thon M.R."/>
        </authorList>
    </citation>
    <scope>NUCLEOTIDE SEQUENCE</scope>
    <source>
        <strain evidence="2">CBS 193.32</strain>
    </source>
</reference>
<feature type="compositionally biased region" description="Polar residues" evidence="1">
    <location>
        <begin position="13"/>
        <end position="22"/>
    </location>
</feature>
<feature type="compositionally biased region" description="Pro residues" evidence="1">
    <location>
        <begin position="32"/>
        <end position="42"/>
    </location>
</feature>
<comment type="caution">
    <text evidence="2">The sequence shown here is derived from an EMBL/GenBank/DDBJ whole genome shotgun (WGS) entry which is preliminary data.</text>
</comment>
<name>A0AAJ0EMS5_9PEZI</name>
<evidence type="ECO:0000313" key="3">
    <source>
        <dbReference type="Proteomes" id="UP001224890"/>
    </source>
</evidence>
<dbReference type="RefSeq" id="XP_060422560.1">
    <property type="nucleotide sequence ID" value="XM_060573111.1"/>
</dbReference>
<keyword evidence="3" id="KW-1185">Reference proteome</keyword>
<protein>
    <submittedName>
        <fullName evidence="2">Uncharacterized protein</fullName>
    </submittedName>
</protein>
<dbReference type="EMBL" id="JAHMHR010000084">
    <property type="protein sequence ID" value="KAK1657796.1"/>
    <property type="molecule type" value="Genomic_DNA"/>
</dbReference>
<feature type="region of interest" description="Disordered" evidence="1">
    <location>
        <begin position="11"/>
        <end position="76"/>
    </location>
</feature>
<sequence>MPAQFVFFLPSSPLVSSRLQSPSPGPMGGKETPPPPTPPPGHPQGSSCIRHPGTHSADGPSEMREPGTTGYLSGEHAHQHLLVLDFSVDQARRPTRRKPPIREIKCASAGDAKQLGPRVA</sequence>
<evidence type="ECO:0000313" key="2">
    <source>
        <dbReference type="EMBL" id="KAK1657796.1"/>
    </source>
</evidence>